<reference evidence="8 9" key="1">
    <citation type="submission" date="2019-08" db="EMBL/GenBank/DDBJ databases">
        <title>Calorimonas adulescens gen. nov., sp. nov., an anaerobic thermophilic bacterium from Sakhalin hot spring.</title>
        <authorList>
            <person name="Khomyakova M.A."/>
            <person name="Merkel A.Y."/>
            <person name="Novikov A."/>
            <person name="Bonch-Osmolovskaya E.A."/>
            <person name="Slobodkin A.I."/>
        </authorList>
    </citation>
    <scope>NUCLEOTIDE SEQUENCE [LARGE SCALE GENOMIC DNA]</scope>
    <source>
        <strain evidence="8 9">A05MB</strain>
    </source>
</reference>
<dbReference type="PANTHER" id="PTHR30473:SF1">
    <property type="entry name" value="PHOH-LIKE PROTEIN"/>
    <property type="match status" value="1"/>
</dbReference>
<dbReference type="EMBL" id="VTPS01000010">
    <property type="protein sequence ID" value="TZE81854.1"/>
    <property type="molecule type" value="Genomic_DNA"/>
</dbReference>
<dbReference type="GO" id="GO:0005829">
    <property type="term" value="C:cytosol"/>
    <property type="evidence" value="ECO:0007669"/>
    <property type="project" value="TreeGrafter"/>
</dbReference>
<dbReference type="PANTHER" id="PTHR30473">
    <property type="entry name" value="PROTEIN PHOH"/>
    <property type="match status" value="1"/>
</dbReference>
<accession>A0A5D8QCM6</accession>
<evidence type="ECO:0000313" key="8">
    <source>
        <dbReference type="EMBL" id="TZE81854.1"/>
    </source>
</evidence>
<name>A0A5D8QCM6_9THEO</name>
<proteinExistence type="inferred from homology"/>
<evidence type="ECO:0000256" key="2">
    <source>
        <dbReference type="ARBA" id="ARBA00010393"/>
    </source>
</evidence>
<dbReference type="SUPFAM" id="SSF52540">
    <property type="entry name" value="P-loop containing nucleoside triphosphate hydrolases"/>
    <property type="match status" value="1"/>
</dbReference>
<gene>
    <name evidence="8" type="ORF">FWJ32_07705</name>
</gene>
<feature type="domain" description="PhoH-like protein" evidence="7">
    <location>
        <begin position="113"/>
        <end position="316"/>
    </location>
</feature>
<keyword evidence="5" id="KW-0067">ATP-binding</keyword>
<keyword evidence="9" id="KW-1185">Reference proteome</keyword>
<evidence type="ECO:0000259" key="7">
    <source>
        <dbReference type="Pfam" id="PF02562"/>
    </source>
</evidence>
<dbReference type="FunFam" id="3.40.50.300:FF:000013">
    <property type="entry name" value="PhoH family ATPase"/>
    <property type="match status" value="1"/>
</dbReference>
<protein>
    <recommendedName>
        <fullName evidence="6">PhoH-like protein</fullName>
    </recommendedName>
</protein>
<evidence type="ECO:0000256" key="3">
    <source>
        <dbReference type="ARBA" id="ARBA00022490"/>
    </source>
</evidence>
<evidence type="ECO:0000256" key="1">
    <source>
        <dbReference type="ARBA" id="ARBA00004496"/>
    </source>
</evidence>
<dbReference type="InterPro" id="IPR051451">
    <property type="entry name" value="PhoH2-like"/>
</dbReference>
<evidence type="ECO:0000256" key="6">
    <source>
        <dbReference type="ARBA" id="ARBA00039970"/>
    </source>
</evidence>
<evidence type="ECO:0000313" key="9">
    <source>
        <dbReference type="Proteomes" id="UP000322976"/>
    </source>
</evidence>
<dbReference type="InterPro" id="IPR003714">
    <property type="entry name" value="PhoH"/>
</dbReference>
<comment type="similarity">
    <text evidence="2">Belongs to the PhoH family.</text>
</comment>
<dbReference type="InterPro" id="IPR027417">
    <property type="entry name" value="P-loop_NTPase"/>
</dbReference>
<keyword evidence="3" id="KW-0963">Cytoplasm</keyword>
<comment type="caution">
    <text evidence="8">The sequence shown here is derived from an EMBL/GenBank/DDBJ whole genome shotgun (WGS) entry which is preliminary data.</text>
</comment>
<dbReference type="AlphaFoldDB" id="A0A5D8QCM6"/>
<dbReference type="Pfam" id="PF02562">
    <property type="entry name" value="PhoH"/>
    <property type="match status" value="1"/>
</dbReference>
<evidence type="ECO:0000256" key="5">
    <source>
        <dbReference type="ARBA" id="ARBA00022840"/>
    </source>
</evidence>
<organism evidence="8 9">
    <name type="scientific">Calorimonas adulescens</name>
    <dbReference type="NCBI Taxonomy" id="2606906"/>
    <lineage>
        <taxon>Bacteria</taxon>
        <taxon>Bacillati</taxon>
        <taxon>Bacillota</taxon>
        <taxon>Clostridia</taxon>
        <taxon>Thermoanaerobacterales</taxon>
        <taxon>Thermoanaerobacteraceae</taxon>
        <taxon>Calorimonas</taxon>
    </lineage>
</organism>
<dbReference type="Gene3D" id="3.40.50.300">
    <property type="entry name" value="P-loop containing nucleotide triphosphate hydrolases"/>
    <property type="match status" value="1"/>
</dbReference>
<dbReference type="GO" id="GO:0005524">
    <property type="term" value="F:ATP binding"/>
    <property type="evidence" value="ECO:0007669"/>
    <property type="project" value="UniProtKB-KW"/>
</dbReference>
<comment type="subcellular location">
    <subcellularLocation>
        <location evidence="1">Cytoplasm</location>
    </subcellularLocation>
</comment>
<sequence>MSLVSNYEMSIKLDSMDKALMLFGEFDENIKQIEGSFSVDIVVRENEIKIIGEEEAVEKASRVIDNLLKQIESGEDINSHNVFYTIDMVKEGKDDKLDDIINDIICVTARGRQIKSKTLGQKLYIKAIKENDIVFAIGPAGTGKTYLAMAMAVNALKNREVGRIVLTRPAVEAGERLGYLPGDLQEKVDPYLRPIYDALYDIIGPETFQKHMEKGFIEVAPLAYMRGRTLDDSFIILDEAQNTTSEQMKMFLTRMGFGSKMIITGDITQIDLPNTRKSGLKEVSKILDGIEGISFVYLTDKDVVRNPLVQKIVNAYGAYEDKKKIKMVKKRGQIYEDRDR</sequence>
<keyword evidence="4" id="KW-0547">Nucleotide-binding</keyword>
<dbReference type="Proteomes" id="UP000322976">
    <property type="component" value="Unassembled WGS sequence"/>
</dbReference>
<evidence type="ECO:0000256" key="4">
    <source>
        <dbReference type="ARBA" id="ARBA00022741"/>
    </source>
</evidence>